<evidence type="ECO:0000256" key="2">
    <source>
        <dbReference type="ARBA" id="ARBA00022448"/>
    </source>
</evidence>
<organism evidence="11">
    <name type="scientific">Neisseria gonorrhoeae</name>
    <dbReference type="NCBI Taxonomy" id="485"/>
    <lineage>
        <taxon>Bacteria</taxon>
        <taxon>Pseudomonadati</taxon>
        <taxon>Pseudomonadota</taxon>
        <taxon>Betaproteobacteria</taxon>
        <taxon>Neisseriales</taxon>
        <taxon>Neisseriaceae</taxon>
        <taxon>Neisseria</taxon>
    </lineage>
</organism>
<keyword evidence="2 8" id="KW-0813">Transport</keyword>
<comment type="subcellular location">
    <subcellularLocation>
        <location evidence="1 8">Cell outer membrane</location>
        <topology evidence="1 8">Multi-pass membrane protein</topology>
    </subcellularLocation>
</comment>
<dbReference type="Pfam" id="PF00593">
    <property type="entry name" value="TonB_dep_Rec_b-barrel"/>
    <property type="match status" value="1"/>
</dbReference>
<evidence type="ECO:0000256" key="7">
    <source>
        <dbReference type="ARBA" id="ARBA00023237"/>
    </source>
</evidence>
<evidence type="ECO:0000256" key="5">
    <source>
        <dbReference type="ARBA" id="ARBA00023077"/>
    </source>
</evidence>
<keyword evidence="4 8" id="KW-0812">Transmembrane</keyword>
<dbReference type="GO" id="GO:0009279">
    <property type="term" value="C:cell outer membrane"/>
    <property type="evidence" value="ECO:0007669"/>
    <property type="project" value="UniProtKB-SubCell"/>
</dbReference>
<dbReference type="PROSITE" id="PS52016">
    <property type="entry name" value="TONB_DEPENDENT_REC_3"/>
    <property type="match status" value="1"/>
</dbReference>
<dbReference type="EMBL" id="UGRI01000001">
    <property type="protein sequence ID" value="SUA21091.1"/>
    <property type="molecule type" value="Genomic_DNA"/>
</dbReference>
<keyword evidence="3 8" id="KW-1134">Transmembrane beta strand</keyword>
<sequence length="113" mass="13327">MLKQDDILGLKLVGYRSRIDNYIHNVYGKWWDLNGDIPSWVGSTGLAYTIRHRNFKDKVHKHGFELELNYDYGRFFTNLSYAYQKARNRPISAMRANRPTMRPKKTNSNKVMG</sequence>
<evidence type="ECO:0000259" key="10">
    <source>
        <dbReference type="Pfam" id="PF00593"/>
    </source>
</evidence>
<proteinExistence type="inferred from homology"/>
<keyword evidence="5" id="KW-0798">TonB box</keyword>
<evidence type="ECO:0000256" key="1">
    <source>
        <dbReference type="ARBA" id="ARBA00004571"/>
    </source>
</evidence>
<evidence type="ECO:0000313" key="11">
    <source>
        <dbReference type="EMBL" id="SUA21091.1"/>
    </source>
</evidence>
<evidence type="ECO:0000256" key="9">
    <source>
        <dbReference type="SAM" id="MobiDB-lite"/>
    </source>
</evidence>
<keyword evidence="7 8" id="KW-0998">Cell outer membrane</keyword>
<evidence type="ECO:0000256" key="8">
    <source>
        <dbReference type="PROSITE-ProRule" id="PRU01360"/>
    </source>
</evidence>
<dbReference type="InterPro" id="IPR039426">
    <property type="entry name" value="TonB-dep_rcpt-like"/>
</dbReference>
<feature type="domain" description="TonB-dependent receptor-like beta-barrel" evidence="10">
    <location>
        <begin position="4"/>
        <end position="91"/>
    </location>
</feature>
<dbReference type="Gene3D" id="2.40.170.20">
    <property type="entry name" value="TonB-dependent receptor, beta-barrel domain"/>
    <property type="match status" value="1"/>
</dbReference>
<accession>A0A378VY30</accession>
<dbReference type="SUPFAM" id="SSF56935">
    <property type="entry name" value="Porins"/>
    <property type="match status" value="1"/>
</dbReference>
<evidence type="ECO:0000256" key="3">
    <source>
        <dbReference type="ARBA" id="ARBA00022452"/>
    </source>
</evidence>
<keyword evidence="11" id="KW-0675">Receptor</keyword>
<name>A0A378VY30_NEIGO</name>
<feature type="region of interest" description="Disordered" evidence="9">
    <location>
        <begin position="92"/>
        <end position="113"/>
    </location>
</feature>
<keyword evidence="6 8" id="KW-0472">Membrane</keyword>
<dbReference type="InterPro" id="IPR036942">
    <property type="entry name" value="Beta-barrel_TonB_sf"/>
</dbReference>
<evidence type="ECO:0000256" key="6">
    <source>
        <dbReference type="ARBA" id="ARBA00023136"/>
    </source>
</evidence>
<dbReference type="AlphaFoldDB" id="A0A378VY30"/>
<reference evidence="11" key="1">
    <citation type="submission" date="2018-06" db="EMBL/GenBank/DDBJ databases">
        <authorList>
            <consortium name="Pathogen Informatics"/>
            <person name="Doyle S."/>
        </authorList>
    </citation>
    <scope>NUCLEOTIDE SEQUENCE [LARGE SCALE GENOMIC DNA]</scope>
    <source>
        <strain evidence="11">NCTC11421</strain>
    </source>
</reference>
<evidence type="ECO:0000256" key="4">
    <source>
        <dbReference type="ARBA" id="ARBA00022692"/>
    </source>
</evidence>
<comment type="similarity">
    <text evidence="8">Belongs to the TonB-dependent receptor family.</text>
</comment>
<dbReference type="InterPro" id="IPR000531">
    <property type="entry name" value="Beta-barrel_TonB"/>
</dbReference>
<protein>
    <submittedName>
        <fullName evidence="11">TonB-dependent receptor protein</fullName>
    </submittedName>
</protein>
<gene>
    <name evidence="11" type="ORF">NCTC11421_01199</name>
</gene>